<evidence type="ECO:0000259" key="1">
    <source>
        <dbReference type="Pfam" id="PF00107"/>
    </source>
</evidence>
<proteinExistence type="predicted"/>
<dbReference type="Pfam" id="PF00107">
    <property type="entry name" value="ADH_zinc_N"/>
    <property type="match status" value="1"/>
</dbReference>
<name>A0A9P4HAA8_9PLEO</name>
<dbReference type="PANTHER" id="PTHR43677:SF4">
    <property type="entry name" value="QUINONE OXIDOREDUCTASE-LIKE PROTEIN 2"/>
    <property type="match status" value="1"/>
</dbReference>
<dbReference type="GO" id="GO:0005739">
    <property type="term" value="C:mitochondrion"/>
    <property type="evidence" value="ECO:0007669"/>
    <property type="project" value="TreeGrafter"/>
</dbReference>
<reference evidence="3" key="1">
    <citation type="journal article" date="2020" name="Stud. Mycol.">
        <title>101 Dothideomycetes genomes: a test case for predicting lifestyles and emergence of pathogens.</title>
        <authorList>
            <person name="Haridas S."/>
            <person name="Albert R."/>
            <person name="Binder M."/>
            <person name="Bloem J."/>
            <person name="Labutti K."/>
            <person name="Salamov A."/>
            <person name="Andreopoulos B."/>
            <person name="Baker S."/>
            <person name="Barry K."/>
            <person name="Bills G."/>
            <person name="Bluhm B."/>
            <person name="Cannon C."/>
            <person name="Castanera R."/>
            <person name="Culley D."/>
            <person name="Daum C."/>
            <person name="Ezra D."/>
            <person name="Gonzalez J."/>
            <person name="Henrissat B."/>
            <person name="Kuo A."/>
            <person name="Liang C."/>
            <person name="Lipzen A."/>
            <person name="Lutzoni F."/>
            <person name="Magnuson J."/>
            <person name="Mondo S."/>
            <person name="Nolan M."/>
            <person name="Ohm R."/>
            <person name="Pangilinan J."/>
            <person name="Park H.-J."/>
            <person name="Ramirez L."/>
            <person name="Alfaro M."/>
            <person name="Sun H."/>
            <person name="Tritt A."/>
            <person name="Yoshinaga Y."/>
            <person name="Zwiers L.-H."/>
            <person name="Turgeon B."/>
            <person name="Goodwin S."/>
            <person name="Spatafora J."/>
            <person name="Crous P."/>
            <person name="Grigoriev I."/>
        </authorList>
    </citation>
    <scope>NUCLEOTIDE SEQUENCE</scope>
    <source>
        <strain evidence="3">CBS 110217</strain>
    </source>
</reference>
<protein>
    <submittedName>
        <fullName evidence="3">Alcohol dehydrogenase</fullName>
    </submittedName>
</protein>
<dbReference type="InterPro" id="IPR036291">
    <property type="entry name" value="NAD(P)-bd_dom_sf"/>
</dbReference>
<accession>A0A9P4HAA8</accession>
<sequence>MTSSLPETHTALVQSIYARPLELKSLSTPQPIPGSAIIRMLYAPVVSYSKDVFNGTRAYPYPTPLVPGPSGIGRIAALGPDATSLQVGQLVYVDSVIRSRDDPTDVFLLGLTQGGTQGSAKLMKEVWRNGTYAEYVAIPLENVAVMNEEKVLGKLGYKESELAALSRYAVPYGGLRDIGLEVGETVVVTPATGAFGGAAVAVALAMGADVVATGRNEEKLKGLVKRFGEERVKTVRITENVEDDTEALMKAAGGPVDAVFEISPPMAAKSTHIKSAILALRHGGRVSLMGGILDDYAVPLRTIMRKNIALRGKWMCQRADVKSLVRMVEAGILKVGERGGVKTVGEYGFKDWEEAFEVASKEAGWDAAVVLRAEE</sequence>
<dbReference type="AlphaFoldDB" id="A0A9P4HAA8"/>
<dbReference type="EMBL" id="ML978185">
    <property type="protein sequence ID" value="KAF2030983.1"/>
    <property type="molecule type" value="Genomic_DNA"/>
</dbReference>
<gene>
    <name evidence="3" type="ORF">EK21DRAFT_64389</name>
</gene>
<evidence type="ECO:0000313" key="3">
    <source>
        <dbReference type="EMBL" id="KAF2030983.1"/>
    </source>
</evidence>
<dbReference type="Proteomes" id="UP000799777">
    <property type="component" value="Unassembled WGS sequence"/>
</dbReference>
<evidence type="ECO:0000313" key="4">
    <source>
        <dbReference type="Proteomes" id="UP000799777"/>
    </source>
</evidence>
<feature type="domain" description="Alcohol dehydrogenase-like N-terminal" evidence="2">
    <location>
        <begin position="33"/>
        <end position="144"/>
    </location>
</feature>
<organism evidence="3 4">
    <name type="scientific">Setomelanomma holmii</name>
    <dbReference type="NCBI Taxonomy" id="210430"/>
    <lineage>
        <taxon>Eukaryota</taxon>
        <taxon>Fungi</taxon>
        <taxon>Dikarya</taxon>
        <taxon>Ascomycota</taxon>
        <taxon>Pezizomycotina</taxon>
        <taxon>Dothideomycetes</taxon>
        <taxon>Pleosporomycetidae</taxon>
        <taxon>Pleosporales</taxon>
        <taxon>Pleosporineae</taxon>
        <taxon>Phaeosphaeriaceae</taxon>
        <taxon>Setomelanomma</taxon>
    </lineage>
</organism>
<dbReference type="GO" id="GO:0016491">
    <property type="term" value="F:oxidoreductase activity"/>
    <property type="evidence" value="ECO:0007669"/>
    <property type="project" value="TreeGrafter"/>
</dbReference>
<dbReference type="InterPro" id="IPR051397">
    <property type="entry name" value="Zn-ADH-like_protein"/>
</dbReference>
<dbReference type="InterPro" id="IPR013154">
    <property type="entry name" value="ADH-like_N"/>
</dbReference>
<keyword evidence="4" id="KW-1185">Reference proteome</keyword>
<dbReference type="InterPro" id="IPR013149">
    <property type="entry name" value="ADH-like_C"/>
</dbReference>
<dbReference type="Gene3D" id="3.40.50.720">
    <property type="entry name" value="NAD(P)-binding Rossmann-like Domain"/>
    <property type="match status" value="1"/>
</dbReference>
<evidence type="ECO:0000259" key="2">
    <source>
        <dbReference type="Pfam" id="PF08240"/>
    </source>
</evidence>
<dbReference type="Pfam" id="PF08240">
    <property type="entry name" value="ADH_N"/>
    <property type="match status" value="1"/>
</dbReference>
<dbReference type="SUPFAM" id="SSF50129">
    <property type="entry name" value="GroES-like"/>
    <property type="match status" value="1"/>
</dbReference>
<dbReference type="InterPro" id="IPR011032">
    <property type="entry name" value="GroES-like_sf"/>
</dbReference>
<feature type="domain" description="Alcohol dehydrogenase-like C-terminal" evidence="1">
    <location>
        <begin position="196"/>
        <end position="329"/>
    </location>
</feature>
<dbReference type="Gene3D" id="3.90.180.10">
    <property type="entry name" value="Medium-chain alcohol dehydrogenases, catalytic domain"/>
    <property type="match status" value="1"/>
</dbReference>
<dbReference type="PANTHER" id="PTHR43677">
    <property type="entry name" value="SHORT-CHAIN DEHYDROGENASE/REDUCTASE"/>
    <property type="match status" value="1"/>
</dbReference>
<dbReference type="OrthoDB" id="5407715at2759"/>
<dbReference type="SUPFAM" id="SSF51735">
    <property type="entry name" value="NAD(P)-binding Rossmann-fold domains"/>
    <property type="match status" value="1"/>
</dbReference>
<comment type="caution">
    <text evidence="3">The sequence shown here is derived from an EMBL/GenBank/DDBJ whole genome shotgun (WGS) entry which is preliminary data.</text>
</comment>
<dbReference type="CDD" id="cd05188">
    <property type="entry name" value="MDR"/>
    <property type="match status" value="1"/>
</dbReference>